<name>A0A6C0KDV4_9ZZZZ</name>
<dbReference type="EMBL" id="MN740868">
    <property type="protein sequence ID" value="QHU15829.1"/>
    <property type="molecule type" value="Genomic_DNA"/>
</dbReference>
<sequence>MPNSEIDAEIFRQLQEEEEARQFQEEEEWYMRTYEHNEEEEEWYVKNAVFENEWEKLTKVLRNSYQFDYSKLDILEKEAREFVQNLDETLVCFYTIHYLVGSGDGPDFNLYNNLYIITCSNIYKGNISIATYCNGGRLVIGPLDIKPHYNFDKQLSLETSKIITSFCSIIPSITTWNGSQSYSVAERSYSHSKDLWTALMSSIKGKPY</sequence>
<organism evidence="1">
    <name type="scientific">viral metagenome</name>
    <dbReference type="NCBI Taxonomy" id="1070528"/>
    <lineage>
        <taxon>unclassified sequences</taxon>
        <taxon>metagenomes</taxon>
        <taxon>organismal metagenomes</taxon>
    </lineage>
</organism>
<evidence type="ECO:0000313" key="1">
    <source>
        <dbReference type="EMBL" id="QHU15829.1"/>
    </source>
</evidence>
<reference evidence="1" key="1">
    <citation type="journal article" date="2020" name="Nature">
        <title>Giant virus diversity and host interactions through global metagenomics.</title>
        <authorList>
            <person name="Schulz F."/>
            <person name="Roux S."/>
            <person name="Paez-Espino D."/>
            <person name="Jungbluth S."/>
            <person name="Walsh D.A."/>
            <person name="Denef V.J."/>
            <person name="McMahon K.D."/>
            <person name="Konstantinidis K.T."/>
            <person name="Eloe-Fadrosh E.A."/>
            <person name="Kyrpides N.C."/>
            <person name="Woyke T."/>
        </authorList>
    </citation>
    <scope>NUCLEOTIDE SEQUENCE</scope>
    <source>
        <strain evidence="1">GVMAG-S-3300010158-109</strain>
    </source>
</reference>
<proteinExistence type="predicted"/>
<accession>A0A6C0KDV4</accession>
<dbReference type="AlphaFoldDB" id="A0A6C0KDV4"/>
<protein>
    <submittedName>
        <fullName evidence="1">Uncharacterized protein</fullName>
    </submittedName>
</protein>